<evidence type="ECO:0000256" key="7">
    <source>
        <dbReference type="RuleBase" id="RU000320"/>
    </source>
</evidence>
<dbReference type="InterPro" id="IPR001750">
    <property type="entry name" value="ND/Mrp_TM"/>
</dbReference>
<dbReference type="InterPro" id="IPR003918">
    <property type="entry name" value="NADH_UbQ_OxRdtase"/>
</dbReference>
<dbReference type="Pfam" id="PF00361">
    <property type="entry name" value="Proton_antipo_M"/>
    <property type="match status" value="1"/>
</dbReference>
<accession>I3CDD1</accession>
<dbReference type="AlphaFoldDB" id="I3CDD1"/>
<feature type="transmembrane region" description="Helical" evidence="8">
    <location>
        <begin position="451"/>
        <end position="473"/>
    </location>
</feature>
<evidence type="ECO:0000256" key="2">
    <source>
        <dbReference type="ARBA" id="ARBA00022475"/>
    </source>
</evidence>
<dbReference type="EMBL" id="JH600070">
    <property type="protein sequence ID" value="EIJ41624.1"/>
    <property type="molecule type" value="Genomic_DNA"/>
</dbReference>
<feature type="domain" description="NADH:quinone oxidoreductase/Mrp antiporter transmembrane" evidence="9">
    <location>
        <begin position="127"/>
        <end position="417"/>
    </location>
</feature>
<keyword evidence="2" id="KW-1003">Cell membrane</keyword>
<protein>
    <submittedName>
        <fullName evidence="10">Formate hydrogenlyase subunit 3/multisubunit Na+/H+ antiporter, MnhD subunit</fullName>
    </submittedName>
</protein>
<keyword evidence="6 8" id="KW-0472">Membrane</keyword>
<dbReference type="GO" id="GO:0016829">
    <property type="term" value="F:lyase activity"/>
    <property type="evidence" value="ECO:0007669"/>
    <property type="project" value="UniProtKB-KW"/>
</dbReference>
<dbReference type="GO" id="GO:0008137">
    <property type="term" value="F:NADH dehydrogenase (ubiquinone) activity"/>
    <property type="evidence" value="ECO:0007669"/>
    <property type="project" value="InterPro"/>
</dbReference>
<dbReference type="GO" id="GO:0016491">
    <property type="term" value="F:oxidoreductase activity"/>
    <property type="evidence" value="ECO:0007669"/>
    <property type="project" value="UniProtKB-KW"/>
</dbReference>
<keyword evidence="4 8" id="KW-1133">Transmembrane helix</keyword>
<evidence type="ECO:0000259" key="9">
    <source>
        <dbReference type="Pfam" id="PF00361"/>
    </source>
</evidence>
<evidence type="ECO:0000256" key="3">
    <source>
        <dbReference type="ARBA" id="ARBA00022692"/>
    </source>
</evidence>
<evidence type="ECO:0000256" key="1">
    <source>
        <dbReference type="ARBA" id="ARBA00004651"/>
    </source>
</evidence>
<organism evidence="10 11">
    <name type="scientific">Beggiatoa alba B18LD</name>
    <dbReference type="NCBI Taxonomy" id="395493"/>
    <lineage>
        <taxon>Bacteria</taxon>
        <taxon>Pseudomonadati</taxon>
        <taxon>Pseudomonadota</taxon>
        <taxon>Gammaproteobacteria</taxon>
        <taxon>Thiotrichales</taxon>
        <taxon>Thiotrichaceae</taxon>
        <taxon>Beggiatoa</taxon>
    </lineage>
</organism>
<evidence type="ECO:0000256" key="4">
    <source>
        <dbReference type="ARBA" id="ARBA00022989"/>
    </source>
</evidence>
<dbReference type="HOGENOM" id="CLU_007100_10_1_6"/>
<dbReference type="PANTHER" id="PTHR42682:SF5">
    <property type="entry name" value="HYDROGENASE-4 COMPONENT F"/>
    <property type="match status" value="1"/>
</dbReference>
<dbReference type="NCBIfam" id="NF005045">
    <property type="entry name" value="PRK06458.1-5"/>
    <property type="match status" value="1"/>
</dbReference>
<evidence type="ECO:0000256" key="5">
    <source>
        <dbReference type="ARBA" id="ARBA00023002"/>
    </source>
</evidence>
<feature type="transmembrane region" description="Helical" evidence="8">
    <location>
        <begin position="30"/>
        <end position="49"/>
    </location>
</feature>
<feature type="transmembrane region" description="Helical" evidence="8">
    <location>
        <begin position="278"/>
        <end position="298"/>
    </location>
</feature>
<keyword evidence="10" id="KW-0456">Lyase</keyword>
<feature type="transmembrane region" description="Helical" evidence="8">
    <location>
        <begin position="411"/>
        <end position="430"/>
    </location>
</feature>
<dbReference type="PANTHER" id="PTHR42682">
    <property type="entry name" value="HYDROGENASE-4 COMPONENT F"/>
    <property type="match status" value="1"/>
</dbReference>
<feature type="transmembrane region" description="Helical" evidence="8">
    <location>
        <begin position="376"/>
        <end position="399"/>
    </location>
</feature>
<feature type="transmembrane region" description="Helical" evidence="8">
    <location>
        <begin position="69"/>
        <end position="87"/>
    </location>
</feature>
<dbReference type="GO" id="GO:0005886">
    <property type="term" value="C:plasma membrane"/>
    <property type="evidence" value="ECO:0007669"/>
    <property type="project" value="UniProtKB-SubCell"/>
</dbReference>
<keyword evidence="3 7" id="KW-0812">Transmembrane</keyword>
<gene>
    <name evidence="10" type="ORF">BegalDRAFT_0712</name>
</gene>
<comment type="subcellular location">
    <subcellularLocation>
        <location evidence="1">Cell membrane</location>
        <topology evidence="1">Multi-pass membrane protein</topology>
    </subcellularLocation>
    <subcellularLocation>
        <location evidence="7">Membrane</location>
        <topology evidence="7">Multi-pass membrane protein</topology>
    </subcellularLocation>
</comment>
<reference evidence="10 11" key="1">
    <citation type="submission" date="2011-11" db="EMBL/GenBank/DDBJ databases">
        <title>Improved High-Quality Draft sequence of Beggiatoa alba B18lD.</title>
        <authorList>
            <consortium name="US DOE Joint Genome Institute"/>
            <person name="Lucas S."/>
            <person name="Han J."/>
            <person name="Lapidus A."/>
            <person name="Cheng J.-F."/>
            <person name="Goodwin L."/>
            <person name="Pitluck S."/>
            <person name="Peters L."/>
            <person name="Mikhailova N."/>
            <person name="Held B."/>
            <person name="Detter J.C."/>
            <person name="Han C."/>
            <person name="Tapia R."/>
            <person name="Land M."/>
            <person name="Hauser L."/>
            <person name="Kyrpides N."/>
            <person name="Ivanova N."/>
            <person name="Pagani I."/>
            <person name="Samuel K."/>
            <person name="Teske A."/>
            <person name="Mueller J."/>
            <person name="Woyke T."/>
        </authorList>
    </citation>
    <scope>NUCLEOTIDE SEQUENCE [LARGE SCALE GENOMIC DNA]</scope>
    <source>
        <strain evidence="10 11">B18LD</strain>
    </source>
</reference>
<dbReference type="NCBIfam" id="NF005043">
    <property type="entry name" value="PRK06458.1-3"/>
    <property type="match status" value="1"/>
</dbReference>
<feature type="transmembrane region" description="Helical" evidence="8">
    <location>
        <begin position="246"/>
        <end position="266"/>
    </location>
</feature>
<proteinExistence type="predicted"/>
<dbReference type="RefSeq" id="WP_002683713.1">
    <property type="nucleotide sequence ID" value="NZ_JH600070.1"/>
</dbReference>
<keyword evidence="11" id="KW-1185">Reference proteome</keyword>
<dbReference type="InterPro" id="IPR052175">
    <property type="entry name" value="ComplexI-like_HydComp"/>
</dbReference>
<feature type="transmembrane region" description="Helical" evidence="8">
    <location>
        <begin position="318"/>
        <end position="340"/>
    </location>
</feature>
<evidence type="ECO:0000313" key="11">
    <source>
        <dbReference type="Proteomes" id="UP000005744"/>
    </source>
</evidence>
<dbReference type="eggNOG" id="COG0651">
    <property type="taxonomic scope" value="Bacteria"/>
</dbReference>
<feature type="transmembrane region" description="Helical" evidence="8">
    <location>
        <begin position="203"/>
        <end position="225"/>
    </location>
</feature>
<keyword evidence="5" id="KW-0560">Oxidoreductase</keyword>
<name>I3CDD1_9GAMM</name>
<dbReference type="Proteomes" id="UP000005744">
    <property type="component" value="Unassembled WGS sequence"/>
</dbReference>
<dbReference type="GO" id="GO:0042773">
    <property type="term" value="P:ATP synthesis coupled electron transport"/>
    <property type="evidence" value="ECO:0007669"/>
    <property type="project" value="InterPro"/>
</dbReference>
<evidence type="ECO:0000313" key="10">
    <source>
        <dbReference type="EMBL" id="EIJ41624.1"/>
    </source>
</evidence>
<evidence type="ECO:0000256" key="8">
    <source>
        <dbReference type="SAM" id="Phobius"/>
    </source>
</evidence>
<sequence length="493" mass="54264">MNILSLNLVLVIPLIGALLLAIMGHKRGAGWLNIFIASANFLASLWLVIDILQVGSFVTENQFFFVDAFNIYLVTLTTFVGMNTAIFSRPYMRYEVQKGRITPLRMRLYHTMYQAFIFAMLLALTTNNLGLLWVAMEAATLSTVLLVSLYRTPESIEAAWKYFILCGVGIAQALFGTVLLYFAAEKVVVDHHDALSWTVLQGYASQLEPTVLSIAFVFLLVGYGTKVGLVPLHNWLPDAHSEGPTPMSAVLSGLLLNVALYALVRIKIIVDGSLKTDMASHLMMGFGLLSFLVAAFFLHRQRDIKRLYSYSSIEHMGLMTFAFGLGTPLATFGALLHMTVHALTKSAIFITVGHATHIAGSQQLDKIRGLMRTQPSLAWALLLGTAAIAGFPPFGVFVSEFILISATLKDYPWLTPFLAIGLGVAFAGLFKHVQPMIYGEAPAKQIAVHANMLPVLLQLGLVLWLGLAIPYFLAQWFEQSVVLITGQALWSYL</sequence>
<dbReference type="PRINTS" id="PR01437">
    <property type="entry name" value="NUOXDRDTASE4"/>
</dbReference>
<dbReference type="STRING" id="395493.BegalDRAFT_0712"/>
<feature type="transmembrane region" description="Helical" evidence="8">
    <location>
        <begin position="108"/>
        <end position="125"/>
    </location>
</feature>
<feature type="transmembrane region" description="Helical" evidence="8">
    <location>
        <begin position="6"/>
        <end position="23"/>
    </location>
</feature>
<feature type="transmembrane region" description="Helical" evidence="8">
    <location>
        <begin position="162"/>
        <end position="183"/>
    </location>
</feature>
<evidence type="ECO:0000256" key="6">
    <source>
        <dbReference type="ARBA" id="ARBA00023136"/>
    </source>
</evidence>